<dbReference type="InterPro" id="IPR027417">
    <property type="entry name" value="P-loop_NTPase"/>
</dbReference>
<evidence type="ECO:0000259" key="4">
    <source>
        <dbReference type="PROSITE" id="PS50893"/>
    </source>
</evidence>
<reference evidence="5" key="2">
    <citation type="submission" date="2020-09" db="EMBL/GenBank/DDBJ databases">
        <authorList>
            <person name="Sun Q."/>
            <person name="Zhou Y."/>
        </authorList>
    </citation>
    <scope>NUCLEOTIDE SEQUENCE</scope>
    <source>
        <strain evidence="5">CGMCC 1.12987</strain>
    </source>
</reference>
<comment type="caution">
    <text evidence="5">The sequence shown here is derived from an EMBL/GenBank/DDBJ whole genome shotgun (WGS) entry which is preliminary data.</text>
</comment>
<reference evidence="5" key="1">
    <citation type="journal article" date="2014" name="Int. J. Syst. Evol. Microbiol.">
        <title>Complete genome sequence of Corynebacterium casei LMG S-19264T (=DSM 44701T), isolated from a smear-ripened cheese.</title>
        <authorList>
            <consortium name="US DOE Joint Genome Institute (JGI-PGF)"/>
            <person name="Walter F."/>
            <person name="Albersmeier A."/>
            <person name="Kalinowski J."/>
            <person name="Ruckert C."/>
        </authorList>
    </citation>
    <scope>NUCLEOTIDE SEQUENCE</scope>
    <source>
        <strain evidence="5">CGMCC 1.12987</strain>
    </source>
</reference>
<name>A0A917G7S0_9BACL</name>
<keyword evidence="1" id="KW-0813">Transport</keyword>
<dbReference type="InterPro" id="IPR003593">
    <property type="entry name" value="AAA+_ATPase"/>
</dbReference>
<dbReference type="GO" id="GO:0016887">
    <property type="term" value="F:ATP hydrolysis activity"/>
    <property type="evidence" value="ECO:0007669"/>
    <property type="project" value="InterPro"/>
</dbReference>
<sequence length="344" mass="38761">MSMIETFSLNKTFRQAIKDPGLKGSIKHFFTQQYRDKTAVNGIDLKIEEGESVAYVGPNGAGKSTTIKMLSGILVPTSGTLRVNGLVPHEDRIRHAKQIGVVFGQRTQLWWDLPVRESFSLLKDIYEIPDPLYKKNMDRFNDLLGLHEFSDLPARKISLGQRMRADLAAALLHNPPLVFLDEPTIGLDIAVKSRIREFVKNINQKEGSTILLTTHDLEDIKDICRRLVIIDKGRIIYDGTLEKITDAFAQERTLHFQVREPVSSISGIIANLPGVTADQVNELSFSVKFNRFQYSAGEIASKIITSADVIDFRIDEPSIDQIIRKLYNGELILQEEQPSEAIRS</sequence>
<dbReference type="GO" id="GO:0005524">
    <property type="term" value="F:ATP binding"/>
    <property type="evidence" value="ECO:0007669"/>
    <property type="project" value="UniProtKB-KW"/>
</dbReference>
<dbReference type="EMBL" id="BMGR01000024">
    <property type="protein sequence ID" value="GGG26043.1"/>
    <property type="molecule type" value="Genomic_DNA"/>
</dbReference>
<evidence type="ECO:0000256" key="3">
    <source>
        <dbReference type="ARBA" id="ARBA00022840"/>
    </source>
</evidence>
<feature type="domain" description="ABC transporter" evidence="4">
    <location>
        <begin position="17"/>
        <end position="257"/>
    </location>
</feature>
<accession>A0A917G7S0</accession>
<dbReference type="SUPFAM" id="SSF52540">
    <property type="entry name" value="P-loop containing nucleoside triphosphate hydrolases"/>
    <property type="match status" value="1"/>
</dbReference>
<evidence type="ECO:0000313" key="5">
    <source>
        <dbReference type="EMBL" id="GGG26043.1"/>
    </source>
</evidence>
<proteinExistence type="predicted"/>
<dbReference type="PROSITE" id="PS00211">
    <property type="entry name" value="ABC_TRANSPORTER_1"/>
    <property type="match status" value="1"/>
</dbReference>
<dbReference type="InterPro" id="IPR050763">
    <property type="entry name" value="ABC_transporter_ATP-binding"/>
</dbReference>
<organism evidence="5 6">
    <name type="scientific">Paenibacillus abyssi</name>
    <dbReference type="NCBI Taxonomy" id="1340531"/>
    <lineage>
        <taxon>Bacteria</taxon>
        <taxon>Bacillati</taxon>
        <taxon>Bacillota</taxon>
        <taxon>Bacilli</taxon>
        <taxon>Bacillales</taxon>
        <taxon>Paenibacillaceae</taxon>
        <taxon>Paenibacillus</taxon>
    </lineage>
</organism>
<keyword evidence="3 5" id="KW-0067">ATP-binding</keyword>
<dbReference type="PANTHER" id="PTHR42711">
    <property type="entry name" value="ABC TRANSPORTER ATP-BINDING PROTEIN"/>
    <property type="match status" value="1"/>
</dbReference>
<dbReference type="Gene3D" id="3.40.50.300">
    <property type="entry name" value="P-loop containing nucleotide triphosphate hydrolases"/>
    <property type="match status" value="1"/>
</dbReference>
<dbReference type="Proteomes" id="UP000644756">
    <property type="component" value="Unassembled WGS sequence"/>
</dbReference>
<dbReference type="SMART" id="SM00382">
    <property type="entry name" value="AAA"/>
    <property type="match status" value="1"/>
</dbReference>
<dbReference type="InterPro" id="IPR003439">
    <property type="entry name" value="ABC_transporter-like_ATP-bd"/>
</dbReference>
<dbReference type="InterPro" id="IPR017871">
    <property type="entry name" value="ABC_transporter-like_CS"/>
</dbReference>
<dbReference type="Pfam" id="PF00005">
    <property type="entry name" value="ABC_tran"/>
    <property type="match status" value="1"/>
</dbReference>
<dbReference type="PROSITE" id="PS50893">
    <property type="entry name" value="ABC_TRANSPORTER_2"/>
    <property type="match status" value="1"/>
</dbReference>
<evidence type="ECO:0000256" key="1">
    <source>
        <dbReference type="ARBA" id="ARBA00022448"/>
    </source>
</evidence>
<keyword evidence="6" id="KW-1185">Reference proteome</keyword>
<protein>
    <submittedName>
        <fullName evidence="5">Sugar ABC transporter ATP-binding protein</fullName>
    </submittedName>
</protein>
<dbReference type="RefSeq" id="WP_188533632.1">
    <property type="nucleotide sequence ID" value="NZ_BMGR01000024.1"/>
</dbReference>
<evidence type="ECO:0000256" key="2">
    <source>
        <dbReference type="ARBA" id="ARBA00022741"/>
    </source>
</evidence>
<evidence type="ECO:0000313" key="6">
    <source>
        <dbReference type="Proteomes" id="UP000644756"/>
    </source>
</evidence>
<gene>
    <name evidence="5" type="ORF">GCM10010916_48040</name>
</gene>
<dbReference type="PANTHER" id="PTHR42711:SF1">
    <property type="entry name" value="ABC-TRANSPORT PROTEIN, ATP-BINDING COMPONENT"/>
    <property type="match status" value="1"/>
</dbReference>
<keyword evidence="2" id="KW-0547">Nucleotide-binding</keyword>
<dbReference type="AlphaFoldDB" id="A0A917G7S0"/>